<evidence type="ECO:0000313" key="9">
    <source>
        <dbReference type="EMBL" id="MRI84575.1"/>
    </source>
</evidence>
<feature type="transmembrane region" description="Helical" evidence="8">
    <location>
        <begin position="197"/>
        <end position="214"/>
    </location>
</feature>
<name>A0A6I2GM34_9LACT</name>
<dbReference type="GO" id="GO:0022857">
    <property type="term" value="F:transmembrane transporter activity"/>
    <property type="evidence" value="ECO:0007669"/>
    <property type="project" value="InterPro"/>
</dbReference>
<feature type="transmembrane region" description="Helical" evidence="8">
    <location>
        <begin position="115"/>
        <end position="139"/>
    </location>
</feature>
<dbReference type="GO" id="GO:0033214">
    <property type="term" value="P:siderophore-iron import into cell"/>
    <property type="evidence" value="ECO:0007669"/>
    <property type="project" value="TreeGrafter"/>
</dbReference>
<dbReference type="InterPro" id="IPR037294">
    <property type="entry name" value="ABC_BtuC-like"/>
</dbReference>
<keyword evidence="6 8" id="KW-1133">Transmembrane helix</keyword>
<feature type="transmembrane region" description="Helical" evidence="8">
    <location>
        <begin position="283"/>
        <end position="304"/>
    </location>
</feature>
<accession>A0A6I2GM34</accession>
<dbReference type="PANTHER" id="PTHR30472:SF19">
    <property type="entry name" value="PETROBACTIN IMPORT SYSTEM PERMEASE PROTEIN YCLO"/>
    <property type="match status" value="1"/>
</dbReference>
<dbReference type="Proteomes" id="UP000430975">
    <property type="component" value="Unassembled WGS sequence"/>
</dbReference>
<keyword evidence="10" id="KW-1185">Reference proteome</keyword>
<dbReference type="GO" id="GO:0005886">
    <property type="term" value="C:plasma membrane"/>
    <property type="evidence" value="ECO:0007669"/>
    <property type="project" value="UniProtKB-SubCell"/>
</dbReference>
<reference evidence="9 10" key="1">
    <citation type="submission" date="2019-11" db="EMBL/GenBank/DDBJ databases">
        <title>Characterisation of Fundicoccus ignavus gen. nov. sp. nov., a novel genus of the family Aerococcaceae isolated from bulk tank milk.</title>
        <authorList>
            <person name="Siebert A."/>
            <person name="Huptas C."/>
            <person name="Wenning M."/>
            <person name="Scherer S."/>
            <person name="Doll E.V."/>
        </authorList>
    </citation>
    <scope>NUCLEOTIDE SEQUENCE [LARGE SCALE GENOMIC DNA]</scope>
    <source>
        <strain evidence="9 10">WS4759</strain>
    </source>
</reference>
<evidence type="ECO:0000256" key="6">
    <source>
        <dbReference type="ARBA" id="ARBA00022989"/>
    </source>
</evidence>
<evidence type="ECO:0000256" key="8">
    <source>
        <dbReference type="SAM" id="Phobius"/>
    </source>
</evidence>
<dbReference type="Gene3D" id="1.10.3470.10">
    <property type="entry name" value="ABC transporter involved in vitamin B12 uptake, BtuC"/>
    <property type="match status" value="1"/>
</dbReference>
<dbReference type="EMBL" id="WJQS01000001">
    <property type="protein sequence ID" value="MRI84575.1"/>
    <property type="molecule type" value="Genomic_DNA"/>
</dbReference>
<evidence type="ECO:0000256" key="5">
    <source>
        <dbReference type="ARBA" id="ARBA00022692"/>
    </source>
</evidence>
<evidence type="ECO:0000256" key="1">
    <source>
        <dbReference type="ARBA" id="ARBA00004651"/>
    </source>
</evidence>
<dbReference type="PANTHER" id="PTHR30472">
    <property type="entry name" value="FERRIC ENTEROBACTIN TRANSPORT SYSTEM PERMEASE PROTEIN"/>
    <property type="match status" value="1"/>
</dbReference>
<dbReference type="Pfam" id="PF01032">
    <property type="entry name" value="FecCD"/>
    <property type="match status" value="1"/>
</dbReference>
<feature type="transmembrane region" description="Helical" evidence="8">
    <location>
        <begin position="311"/>
        <end position="330"/>
    </location>
</feature>
<feature type="transmembrane region" description="Helical" evidence="8">
    <location>
        <begin position="18"/>
        <end position="38"/>
    </location>
</feature>
<feature type="transmembrane region" description="Helical" evidence="8">
    <location>
        <begin position="151"/>
        <end position="170"/>
    </location>
</feature>
<sequence length="335" mass="36490">MPLNHPHAFRTRESYIRYIYLVSILAVGAVVFTLGLLLYNNPVAVTSPSFGPVVQRRLNALIAMGIGAVCQGVATLAFQTVTNNRIITPSLLGFEALYSVIQTSLLFFGGLQVLLAFNGAGAFLLQVGLMVGLSLLLYGSLLNSARQNLQLLLLVGIVLGTSMRSLATFMRRLLEPTEFDILQARLFASVNNADVESFPIAILLVVVALVWLLTSSNCMNTMRLGPDVAVSLGVKYRYCEFKILTIVSILMSVSTALLGPITFLGFLAATLTYQLVSTYDHRYQFPVVILLSYCVLTGAYFLMFHVFSAQGVVTLIIELVGGLTFLALLMKRGKA</sequence>
<dbReference type="InterPro" id="IPR000522">
    <property type="entry name" value="ABC_transptr_permease_BtuC"/>
</dbReference>
<organism evidence="9 10">
    <name type="scientific">Fundicoccus ignavus</name>
    <dbReference type="NCBI Taxonomy" id="2664442"/>
    <lineage>
        <taxon>Bacteria</taxon>
        <taxon>Bacillati</taxon>
        <taxon>Bacillota</taxon>
        <taxon>Bacilli</taxon>
        <taxon>Lactobacillales</taxon>
        <taxon>Aerococcaceae</taxon>
        <taxon>Fundicoccus</taxon>
    </lineage>
</organism>
<keyword evidence="5 8" id="KW-0812">Transmembrane</keyword>
<comment type="subcellular location">
    <subcellularLocation>
        <location evidence="1">Cell membrane</location>
        <topology evidence="1">Multi-pass membrane protein</topology>
    </subcellularLocation>
</comment>
<feature type="transmembrane region" description="Helical" evidence="8">
    <location>
        <begin position="90"/>
        <end position="109"/>
    </location>
</feature>
<evidence type="ECO:0000256" key="2">
    <source>
        <dbReference type="ARBA" id="ARBA00007935"/>
    </source>
</evidence>
<gene>
    <name evidence="9" type="ORF">GIY09_01510</name>
</gene>
<keyword evidence="3" id="KW-0813">Transport</keyword>
<comment type="caution">
    <text evidence="9">The sequence shown here is derived from an EMBL/GenBank/DDBJ whole genome shotgun (WGS) entry which is preliminary data.</text>
</comment>
<protein>
    <submittedName>
        <fullName evidence="9">Iron chelate uptake ABC transporter family permease subunit</fullName>
    </submittedName>
</protein>
<feature type="transmembrane region" description="Helical" evidence="8">
    <location>
        <begin position="58"/>
        <end position="78"/>
    </location>
</feature>
<keyword evidence="7 8" id="KW-0472">Membrane</keyword>
<evidence type="ECO:0000313" key="10">
    <source>
        <dbReference type="Proteomes" id="UP000430975"/>
    </source>
</evidence>
<dbReference type="AlphaFoldDB" id="A0A6I2GM34"/>
<proteinExistence type="inferred from homology"/>
<evidence type="ECO:0000256" key="4">
    <source>
        <dbReference type="ARBA" id="ARBA00022475"/>
    </source>
</evidence>
<evidence type="ECO:0000256" key="7">
    <source>
        <dbReference type="ARBA" id="ARBA00023136"/>
    </source>
</evidence>
<keyword evidence="4" id="KW-1003">Cell membrane</keyword>
<dbReference type="SUPFAM" id="SSF81345">
    <property type="entry name" value="ABC transporter involved in vitamin B12 uptake, BtuC"/>
    <property type="match status" value="1"/>
</dbReference>
<evidence type="ECO:0000256" key="3">
    <source>
        <dbReference type="ARBA" id="ARBA00022448"/>
    </source>
</evidence>
<feature type="transmembrane region" description="Helical" evidence="8">
    <location>
        <begin position="243"/>
        <end position="271"/>
    </location>
</feature>
<comment type="similarity">
    <text evidence="2">Belongs to the binding-protein-dependent transport system permease family. FecCD subfamily.</text>
</comment>